<dbReference type="Pfam" id="PF03992">
    <property type="entry name" value="ABM"/>
    <property type="match status" value="1"/>
</dbReference>
<protein>
    <submittedName>
        <fullName evidence="2">Antibiotic biosynthesis monooxygenase</fullName>
    </submittedName>
</protein>
<evidence type="ECO:0000259" key="1">
    <source>
        <dbReference type="Pfam" id="PF03992"/>
    </source>
</evidence>
<name>A0ABP5EB61_9MICO</name>
<evidence type="ECO:0000313" key="3">
    <source>
        <dbReference type="Proteomes" id="UP001500013"/>
    </source>
</evidence>
<dbReference type="Gene3D" id="3.30.70.100">
    <property type="match status" value="2"/>
</dbReference>
<reference evidence="3" key="1">
    <citation type="journal article" date="2019" name="Int. J. Syst. Evol. Microbiol.">
        <title>The Global Catalogue of Microorganisms (GCM) 10K type strain sequencing project: providing services to taxonomists for standard genome sequencing and annotation.</title>
        <authorList>
            <consortium name="The Broad Institute Genomics Platform"/>
            <consortium name="The Broad Institute Genome Sequencing Center for Infectious Disease"/>
            <person name="Wu L."/>
            <person name="Ma J."/>
        </authorList>
    </citation>
    <scope>NUCLEOTIDE SEQUENCE [LARGE SCALE GENOMIC DNA]</scope>
    <source>
        <strain evidence="3">JCM 15628</strain>
    </source>
</reference>
<dbReference type="InterPro" id="IPR007138">
    <property type="entry name" value="ABM_dom"/>
</dbReference>
<keyword evidence="2" id="KW-0503">Monooxygenase</keyword>
<evidence type="ECO:0000313" key="2">
    <source>
        <dbReference type="EMBL" id="GAA1993944.1"/>
    </source>
</evidence>
<dbReference type="GO" id="GO:0004497">
    <property type="term" value="F:monooxygenase activity"/>
    <property type="evidence" value="ECO:0007669"/>
    <property type="project" value="UniProtKB-KW"/>
</dbReference>
<dbReference type="SUPFAM" id="SSF54909">
    <property type="entry name" value="Dimeric alpha+beta barrel"/>
    <property type="match status" value="2"/>
</dbReference>
<dbReference type="InterPro" id="IPR011008">
    <property type="entry name" value="Dimeric_a/b-barrel"/>
</dbReference>
<dbReference type="RefSeq" id="WP_344067123.1">
    <property type="nucleotide sequence ID" value="NZ_BAAAPU010000012.1"/>
</dbReference>
<sequence length="206" mass="22253">MFARSTTVLGQPAMIDSGIAHVRDVVMPQVRGMSGCIGLSLLADRSSGRCIVTSAWESEEAMRATADAVTPIRTLAAEQFGGEVTVDEWEVAYVHRAHHSHDGACARVTWTEADPTAVDRIVDAFKMSIMPRVEQLDGFCSASLLIDRERGRSCVTATYDSREAMSAAADAAMGLRADLVQETGMRVVEVAEFELALAHLDVPELV</sequence>
<accession>A0ABP5EB61</accession>
<keyword evidence="3" id="KW-1185">Reference proteome</keyword>
<comment type="caution">
    <text evidence="2">The sequence shown here is derived from an EMBL/GenBank/DDBJ whole genome shotgun (WGS) entry which is preliminary data.</text>
</comment>
<dbReference type="EMBL" id="BAAAPU010000012">
    <property type="protein sequence ID" value="GAA1993944.1"/>
    <property type="molecule type" value="Genomic_DNA"/>
</dbReference>
<gene>
    <name evidence="2" type="ORF">GCM10009817_40280</name>
</gene>
<dbReference type="Proteomes" id="UP001500013">
    <property type="component" value="Unassembled WGS sequence"/>
</dbReference>
<organism evidence="2 3">
    <name type="scientific">Terrabacter lapilli</name>
    <dbReference type="NCBI Taxonomy" id="436231"/>
    <lineage>
        <taxon>Bacteria</taxon>
        <taxon>Bacillati</taxon>
        <taxon>Actinomycetota</taxon>
        <taxon>Actinomycetes</taxon>
        <taxon>Micrococcales</taxon>
        <taxon>Intrasporangiaceae</taxon>
        <taxon>Terrabacter</taxon>
    </lineage>
</organism>
<keyword evidence="2" id="KW-0560">Oxidoreductase</keyword>
<feature type="domain" description="ABM" evidence="1">
    <location>
        <begin position="28"/>
        <end position="64"/>
    </location>
</feature>
<proteinExistence type="predicted"/>